<organism evidence="1 2">
    <name type="scientific">Elysia crispata</name>
    <name type="common">lettuce slug</name>
    <dbReference type="NCBI Taxonomy" id="231223"/>
    <lineage>
        <taxon>Eukaryota</taxon>
        <taxon>Metazoa</taxon>
        <taxon>Spiralia</taxon>
        <taxon>Lophotrochozoa</taxon>
        <taxon>Mollusca</taxon>
        <taxon>Gastropoda</taxon>
        <taxon>Heterobranchia</taxon>
        <taxon>Euthyneura</taxon>
        <taxon>Panpulmonata</taxon>
        <taxon>Sacoglossa</taxon>
        <taxon>Placobranchoidea</taxon>
        <taxon>Plakobranchidae</taxon>
        <taxon>Elysia</taxon>
    </lineage>
</organism>
<dbReference type="EMBL" id="JAWDGP010003058">
    <property type="protein sequence ID" value="KAK3777810.1"/>
    <property type="molecule type" value="Genomic_DNA"/>
</dbReference>
<evidence type="ECO:0000313" key="1">
    <source>
        <dbReference type="EMBL" id="KAK3777810.1"/>
    </source>
</evidence>
<protein>
    <submittedName>
        <fullName evidence="1">Uncharacterized protein</fullName>
    </submittedName>
</protein>
<comment type="caution">
    <text evidence="1">The sequence shown here is derived from an EMBL/GenBank/DDBJ whole genome shotgun (WGS) entry which is preliminary data.</text>
</comment>
<keyword evidence="2" id="KW-1185">Reference proteome</keyword>
<name>A0AAE1DPT9_9GAST</name>
<dbReference type="AlphaFoldDB" id="A0AAE1DPT9"/>
<dbReference type="Proteomes" id="UP001283361">
    <property type="component" value="Unassembled WGS sequence"/>
</dbReference>
<reference evidence="1" key="1">
    <citation type="journal article" date="2023" name="G3 (Bethesda)">
        <title>A reference genome for the long-term kleptoplast-retaining sea slug Elysia crispata morphotype clarki.</title>
        <authorList>
            <person name="Eastman K.E."/>
            <person name="Pendleton A.L."/>
            <person name="Shaikh M.A."/>
            <person name="Suttiyut T."/>
            <person name="Ogas R."/>
            <person name="Tomko P."/>
            <person name="Gavelis G."/>
            <person name="Widhalm J.R."/>
            <person name="Wisecaver J.H."/>
        </authorList>
    </citation>
    <scope>NUCLEOTIDE SEQUENCE</scope>
    <source>
        <strain evidence="1">ECLA1</strain>
    </source>
</reference>
<sequence length="115" mass="12794">MIVTRGEKAHHKSTHFLIPANLLLCHWPVPASPSAAHARWRQLVTSVSSLCSFFWDCKKHIVTGWESKGRWSDARSLPGVKSYYTTQVVLQPARADILQTTASVNLLQSVAQKGV</sequence>
<accession>A0AAE1DPT9</accession>
<evidence type="ECO:0000313" key="2">
    <source>
        <dbReference type="Proteomes" id="UP001283361"/>
    </source>
</evidence>
<proteinExistence type="predicted"/>
<gene>
    <name evidence="1" type="ORF">RRG08_038059</name>
</gene>